<dbReference type="InterPro" id="IPR036890">
    <property type="entry name" value="HATPase_C_sf"/>
</dbReference>
<dbReference type="EMBL" id="JAVREP010000017">
    <property type="protein sequence ID" value="MDT0331020.1"/>
    <property type="molecule type" value="Genomic_DNA"/>
</dbReference>
<proteinExistence type="predicted"/>
<dbReference type="RefSeq" id="WP_311513580.1">
    <property type="nucleotide sequence ID" value="NZ_JAVREP010000017.1"/>
</dbReference>
<keyword evidence="2" id="KW-1185">Reference proteome</keyword>
<keyword evidence="1" id="KW-0547">Nucleotide-binding</keyword>
<dbReference type="Proteomes" id="UP001183390">
    <property type="component" value="Unassembled WGS sequence"/>
</dbReference>
<protein>
    <submittedName>
        <fullName evidence="1">ATP-binding protein</fullName>
    </submittedName>
</protein>
<dbReference type="Gene3D" id="3.30.565.10">
    <property type="entry name" value="Histidine kinase-like ATPase, C-terminal domain"/>
    <property type="match status" value="1"/>
</dbReference>
<accession>A0ABU2MEA7</accession>
<evidence type="ECO:0000313" key="1">
    <source>
        <dbReference type="EMBL" id="MDT0331020.1"/>
    </source>
</evidence>
<keyword evidence="1" id="KW-0067">ATP-binding</keyword>
<organism evidence="1 2">
    <name type="scientific">Nocardiopsis lambiniae</name>
    <dbReference type="NCBI Taxonomy" id="3075539"/>
    <lineage>
        <taxon>Bacteria</taxon>
        <taxon>Bacillati</taxon>
        <taxon>Actinomycetota</taxon>
        <taxon>Actinomycetes</taxon>
        <taxon>Streptosporangiales</taxon>
        <taxon>Nocardiopsidaceae</taxon>
        <taxon>Nocardiopsis</taxon>
    </lineage>
</organism>
<dbReference type="GO" id="GO:0005524">
    <property type="term" value="F:ATP binding"/>
    <property type="evidence" value="ECO:0007669"/>
    <property type="project" value="UniProtKB-KW"/>
</dbReference>
<evidence type="ECO:0000313" key="2">
    <source>
        <dbReference type="Proteomes" id="UP001183390"/>
    </source>
</evidence>
<gene>
    <name evidence="1" type="ORF">RM479_21595</name>
</gene>
<name>A0ABU2MEA7_9ACTN</name>
<comment type="caution">
    <text evidence="1">The sequence shown here is derived from an EMBL/GenBank/DDBJ whole genome shotgun (WGS) entry which is preliminary data.</text>
</comment>
<reference evidence="2" key="1">
    <citation type="submission" date="2023-07" db="EMBL/GenBank/DDBJ databases">
        <title>30 novel species of actinomycetes from the DSMZ collection.</title>
        <authorList>
            <person name="Nouioui I."/>
        </authorList>
    </citation>
    <scope>NUCLEOTIDE SEQUENCE [LARGE SCALE GENOMIC DNA]</scope>
    <source>
        <strain evidence="2">DSM 44743</strain>
    </source>
</reference>
<sequence length="121" mass="13194">MGLRALAADRLGDCQVVDDAVLLKIELATNEVQHTPSSLRWPEFGVLIEHEQGHSVRVTVHGGSYFDASYVAQPESDAEHGCTLFLLDALTISWGNCATFSGRKIWFINISPGNILDPGLD</sequence>